<dbReference type="EMBL" id="JACMSE010000005">
    <property type="protein sequence ID" value="MBC2889417.1"/>
    <property type="molecule type" value="Genomic_DNA"/>
</dbReference>
<evidence type="ECO:0000256" key="4">
    <source>
        <dbReference type="ARBA" id="ARBA00022737"/>
    </source>
</evidence>
<dbReference type="PANTHER" id="PTHR43545">
    <property type="entry name" value="FORMATE DEHYDROGENASE, NITRATE-INDUCIBLE, IRON-SULFUR SUBUNIT"/>
    <property type="match status" value="1"/>
</dbReference>
<dbReference type="InterPro" id="IPR017896">
    <property type="entry name" value="4Fe4S_Fe-S-bd"/>
</dbReference>
<feature type="domain" description="4Fe-4S ferredoxin-type" evidence="7">
    <location>
        <begin position="9"/>
        <end position="39"/>
    </location>
</feature>
<dbReference type="GO" id="GO:0046872">
    <property type="term" value="F:metal ion binding"/>
    <property type="evidence" value="ECO:0007669"/>
    <property type="project" value="UniProtKB-KW"/>
</dbReference>
<dbReference type="Gene3D" id="3.30.70.20">
    <property type="match status" value="2"/>
</dbReference>
<keyword evidence="6" id="KW-0411">Iron-sulfur</keyword>
<evidence type="ECO:0000256" key="6">
    <source>
        <dbReference type="ARBA" id="ARBA00023014"/>
    </source>
</evidence>
<evidence type="ECO:0000256" key="5">
    <source>
        <dbReference type="ARBA" id="ARBA00023004"/>
    </source>
</evidence>
<organism evidence="8 9">
    <name type="scientific">Gordonibacter massiliensis</name>
    <name type="common">ex Traore et al. 2017</name>
    <dbReference type="NCBI Taxonomy" id="1841863"/>
    <lineage>
        <taxon>Bacteria</taxon>
        <taxon>Bacillati</taxon>
        <taxon>Actinomycetota</taxon>
        <taxon>Coriobacteriia</taxon>
        <taxon>Eggerthellales</taxon>
        <taxon>Eggerthellaceae</taxon>
        <taxon>Gordonibacter</taxon>
    </lineage>
</organism>
<protein>
    <submittedName>
        <fullName evidence="8">Oxidoreductase</fullName>
    </submittedName>
</protein>
<dbReference type="SUPFAM" id="SSF54862">
    <property type="entry name" value="4Fe-4S ferredoxins"/>
    <property type="match status" value="1"/>
</dbReference>
<dbReference type="InterPro" id="IPR051555">
    <property type="entry name" value="FDH_Electron_Transfer_Unit"/>
</dbReference>
<dbReference type="Proteomes" id="UP000587396">
    <property type="component" value="Unassembled WGS sequence"/>
</dbReference>
<evidence type="ECO:0000256" key="3">
    <source>
        <dbReference type="ARBA" id="ARBA00022723"/>
    </source>
</evidence>
<keyword evidence="2" id="KW-0004">4Fe-4S</keyword>
<keyword evidence="3" id="KW-0479">Metal-binding</keyword>
<name>A0A842JCM3_9ACTN</name>
<evidence type="ECO:0000313" key="9">
    <source>
        <dbReference type="Proteomes" id="UP000587396"/>
    </source>
</evidence>
<keyword evidence="4" id="KW-0677">Repeat</keyword>
<evidence type="ECO:0000313" key="8">
    <source>
        <dbReference type="EMBL" id="MBC2889417.1"/>
    </source>
</evidence>
<keyword evidence="5" id="KW-0408">Iron</keyword>
<evidence type="ECO:0000256" key="1">
    <source>
        <dbReference type="ARBA" id="ARBA00004196"/>
    </source>
</evidence>
<comment type="caution">
    <text evidence="8">The sequence shown here is derived from an EMBL/GenBank/DDBJ whole genome shotgun (WGS) entry which is preliminary data.</text>
</comment>
<proteinExistence type="predicted"/>
<gene>
    <name evidence="8" type="ORF">H7313_08685</name>
</gene>
<dbReference type="PROSITE" id="PS51379">
    <property type="entry name" value="4FE4S_FER_2"/>
    <property type="match status" value="1"/>
</dbReference>
<evidence type="ECO:0000256" key="2">
    <source>
        <dbReference type="ARBA" id="ARBA00022485"/>
    </source>
</evidence>
<dbReference type="AlphaFoldDB" id="A0A842JCM3"/>
<dbReference type="GO" id="GO:0030313">
    <property type="term" value="C:cell envelope"/>
    <property type="evidence" value="ECO:0007669"/>
    <property type="project" value="UniProtKB-SubCell"/>
</dbReference>
<keyword evidence="9" id="KW-1185">Reference proteome</keyword>
<dbReference type="PANTHER" id="PTHR43545:SF4">
    <property type="entry name" value="IRON-SULFUR PROTEIN"/>
    <property type="match status" value="1"/>
</dbReference>
<sequence length="117" mass="13050">MINPAEANFGLLVNYDWCTGCHSCEIACQMEHGMPVGQSGILIHDMGHWPIEGDTWQFGYLAAPTKMCDTCAERRGLGKVPTCVQHCQAQCLEFGPLDEMLKKADHEYQTVFTLAEK</sequence>
<evidence type="ECO:0000259" key="7">
    <source>
        <dbReference type="PROSITE" id="PS51379"/>
    </source>
</evidence>
<dbReference type="GO" id="GO:0051539">
    <property type="term" value="F:4 iron, 4 sulfur cluster binding"/>
    <property type="evidence" value="ECO:0007669"/>
    <property type="project" value="UniProtKB-KW"/>
</dbReference>
<comment type="subcellular location">
    <subcellularLocation>
        <location evidence="1">Cell envelope</location>
    </subcellularLocation>
</comment>
<accession>A0A842JCM3</accession>
<reference evidence="8 9" key="1">
    <citation type="submission" date="2020-08" db="EMBL/GenBank/DDBJ databases">
        <authorList>
            <person name="Liu C."/>
            <person name="Sun Q."/>
        </authorList>
    </citation>
    <scope>NUCLEOTIDE SEQUENCE [LARGE SCALE GENOMIC DNA]</scope>
    <source>
        <strain evidence="8 9">N22</strain>
    </source>
</reference>